<protein>
    <submittedName>
        <fullName evidence="3">Pentatricopeptide repeat-containing protein, putative</fullName>
    </submittedName>
</protein>
<evidence type="ECO:0000313" key="4">
    <source>
        <dbReference type="Proteomes" id="UP000008311"/>
    </source>
</evidence>
<feature type="repeat" description="PPR" evidence="2">
    <location>
        <begin position="196"/>
        <end position="230"/>
    </location>
</feature>
<dbReference type="InterPro" id="IPR011990">
    <property type="entry name" value="TPR-like_helical_dom_sf"/>
</dbReference>
<dbReference type="AlphaFoldDB" id="B9RFL6"/>
<dbReference type="PANTHER" id="PTHR47926:SF448">
    <property type="entry name" value="PENTACOTRIPEPTIDE-REPEAT REGION OF PRORP DOMAIN-CONTAINING PROTEIN"/>
    <property type="match status" value="1"/>
</dbReference>
<name>B9RFL6_RICCO</name>
<sequence length="387" mass="42673">MKSYFEKGLVREARNVFDEMLERDVVAWTVMIAGYASCNEHAYAWSMFCDMVASEMNPNAFTISSVLKACKGMKSLSCGTLVHGFAIKHGIEGSIFVDNALMDAYATCCVSMREACLVFCGIEVKNAVSWTTLIAGYTHKGDGHLGLQIFRQMLLEEEECNPYSFSIAVRACASIGSHNFGKQIHAAVIKHGCEFSLPVMNSILDMYCRCGRLPEANQYFHEMTRRDLITWNTIIAGYERSDSIEALFIFSEMKLNGFDPDCNTFTSVTAACANLAVLSCGQQVHGGIIQKGLDKDLILANALIDMYAKCGIITDSRKIFSELSCKNLVSWTSMMIGYGAHGFGREVVELFDEMVESGIKPDHIAFMAVLSACSHAGLVDQGLRLRA</sequence>
<dbReference type="FunFam" id="1.25.40.10:FF:001815">
    <property type="entry name" value="Putative pentatricopeptide repeat-containing protein At1g56570"/>
    <property type="match status" value="1"/>
</dbReference>
<keyword evidence="4" id="KW-1185">Reference proteome</keyword>
<dbReference type="eggNOG" id="KOG4197">
    <property type="taxonomic scope" value="Eukaryota"/>
</dbReference>
<dbReference type="FunFam" id="1.25.40.10:FF:000353">
    <property type="entry name" value="Pentatricopeptide repeat-containing protein At4g39530"/>
    <property type="match status" value="1"/>
</dbReference>
<dbReference type="GO" id="GO:0009451">
    <property type="term" value="P:RNA modification"/>
    <property type="evidence" value="ECO:0000318"/>
    <property type="project" value="GO_Central"/>
</dbReference>
<gene>
    <name evidence="3" type="ORF">RCOM_1435710</name>
</gene>
<evidence type="ECO:0000256" key="2">
    <source>
        <dbReference type="PROSITE-ProRule" id="PRU00708"/>
    </source>
</evidence>
<dbReference type="GO" id="GO:0003723">
    <property type="term" value="F:RNA binding"/>
    <property type="evidence" value="ECO:0000318"/>
    <property type="project" value="GO_Central"/>
</dbReference>
<accession>B9RFL6</accession>
<evidence type="ECO:0000313" key="3">
    <source>
        <dbReference type="EMBL" id="EEF49987.1"/>
    </source>
</evidence>
<dbReference type="InterPro" id="IPR046960">
    <property type="entry name" value="PPR_At4g14850-like_plant"/>
</dbReference>
<dbReference type="Proteomes" id="UP000008311">
    <property type="component" value="Unassembled WGS sequence"/>
</dbReference>
<dbReference type="PANTHER" id="PTHR47926">
    <property type="entry name" value="PENTATRICOPEPTIDE REPEAT-CONTAINING PROTEIN"/>
    <property type="match status" value="1"/>
</dbReference>
<organism evidence="3 4">
    <name type="scientific">Ricinus communis</name>
    <name type="common">Castor bean</name>
    <dbReference type="NCBI Taxonomy" id="3988"/>
    <lineage>
        <taxon>Eukaryota</taxon>
        <taxon>Viridiplantae</taxon>
        <taxon>Streptophyta</taxon>
        <taxon>Embryophyta</taxon>
        <taxon>Tracheophyta</taxon>
        <taxon>Spermatophyta</taxon>
        <taxon>Magnoliopsida</taxon>
        <taxon>eudicotyledons</taxon>
        <taxon>Gunneridae</taxon>
        <taxon>Pentapetalae</taxon>
        <taxon>rosids</taxon>
        <taxon>fabids</taxon>
        <taxon>Malpighiales</taxon>
        <taxon>Euphorbiaceae</taxon>
        <taxon>Acalyphoideae</taxon>
        <taxon>Acalypheae</taxon>
        <taxon>Ricinus</taxon>
    </lineage>
</organism>
<reference evidence="4" key="1">
    <citation type="journal article" date="2010" name="Nat. Biotechnol.">
        <title>Draft genome sequence of the oilseed species Ricinus communis.</title>
        <authorList>
            <person name="Chan A.P."/>
            <person name="Crabtree J."/>
            <person name="Zhao Q."/>
            <person name="Lorenzi H."/>
            <person name="Orvis J."/>
            <person name="Puiu D."/>
            <person name="Melake-Berhan A."/>
            <person name="Jones K.M."/>
            <person name="Redman J."/>
            <person name="Chen G."/>
            <person name="Cahoon E.B."/>
            <person name="Gedil M."/>
            <person name="Stanke M."/>
            <person name="Haas B.J."/>
            <person name="Wortman J.R."/>
            <person name="Fraser-Liggett C.M."/>
            <person name="Ravel J."/>
            <person name="Rabinowicz P.D."/>
        </authorList>
    </citation>
    <scope>NUCLEOTIDE SEQUENCE [LARGE SCALE GENOMIC DNA]</scope>
    <source>
        <strain evidence="4">cv. Hale</strain>
    </source>
</reference>
<dbReference type="PROSITE" id="PS51375">
    <property type="entry name" value="PPR"/>
    <property type="match status" value="3"/>
</dbReference>
<evidence type="ECO:0000256" key="1">
    <source>
        <dbReference type="ARBA" id="ARBA00022737"/>
    </source>
</evidence>
<dbReference type="Pfam" id="PF13041">
    <property type="entry name" value="PPR_2"/>
    <property type="match status" value="3"/>
</dbReference>
<dbReference type="NCBIfam" id="TIGR00756">
    <property type="entry name" value="PPR"/>
    <property type="match status" value="5"/>
</dbReference>
<dbReference type="InterPro" id="IPR002885">
    <property type="entry name" value="PPR_rpt"/>
</dbReference>
<feature type="repeat" description="PPR" evidence="2">
    <location>
        <begin position="327"/>
        <end position="361"/>
    </location>
</feature>
<dbReference type="EMBL" id="EQ973777">
    <property type="protein sequence ID" value="EEF49987.1"/>
    <property type="molecule type" value="Genomic_DNA"/>
</dbReference>
<dbReference type="Gene3D" id="1.25.40.10">
    <property type="entry name" value="Tetratricopeptide repeat domain"/>
    <property type="match status" value="4"/>
</dbReference>
<dbReference type="InParanoid" id="B9RFL6"/>
<proteinExistence type="predicted"/>
<keyword evidence="1" id="KW-0677">Repeat</keyword>
<dbReference type="FunFam" id="1.25.40.10:FF:000031">
    <property type="entry name" value="Pentatricopeptide repeat-containing protein mitochondrial"/>
    <property type="match status" value="1"/>
</dbReference>
<dbReference type="Pfam" id="PF01535">
    <property type="entry name" value="PPR"/>
    <property type="match status" value="2"/>
</dbReference>
<feature type="repeat" description="PPR" evidence="2">
    <location>
        <begin position="24"/>
        <end position="58"/>
    </location>
</feature>
<dbReference type="FunCoup" id="B9RFL6">
    <property type="interactions" value="346"/>
</dbReference>